<dbReference type="AlphaFoldDB" id="A0A098EBJ5"/>
<gene>
    <name evidence="2" type="ORF">MSIBF_A3800002</name>
</gene>
<name>A0A098EBJ5_9ZZZZ</name>
<reference evidence="2" key="1">
    <citation type="submission" date="2014-09" db="EMBL/GenBank/DDBJ databases">
        <authorList>
            <person name="Probst J Alexander"/>
        </authorList>
    </citation>
    <scope>NUCLEOTIDE SEQUENCE</scope>
</reference>
<keyword evidence="1" id="KW-0472">Membrane</keyword>
<keyword evidence="1" id="KW-1133">Transmembrane helix</keyword>
<evidence type="ECO:0000256" key="1">
    <source>
        <dbReference type="SAM" id="Phobius"/>
    </source>
</evidence>
<protein>
    <submittedName>
        <fullName evidence="2">Uncharacterized protein</fullName>
    </submittedName>
</protein>
<sequence>MTFLPWLLINFIFTGHALTGLGNYYALNSLEQASPKFEISLPLLFSHFLLITNISLPFLILGLFFKIKQYKGEHENKGECEKEIKNKKTKEERELNILFLSLTILTLLSYLFSPDIIKQPRFLFNLFLPISYFSVFGINFILSVKNENLKKFLFFSILLLLLFYSLNIFIIMEDLGKGITKEYKMIETIIAQTDNNCTFSSDLWVYFDWQNKKAVPPPKELNLTETKEPEIFKMVDDGYNILLFKNSESFFVNEKFIEEIKEKNKEYVIEDNDKYIWLHRKDKCKYVKNINETYIDSLKRFGEFSENFTGCDALFVKFKLNGICEHLWFL</sequence>
<proteinExistence type="predicted"/>
<feature type="transmembrane region" description="Helical" evidence="1">
    <location>
        <begin position="7"/>
        <end position="27"/>
    </location>
</feature>
<accession>A0A098EBJ5</accession>
<feature type="transmembrane region" description="Helical" evidence="1">
    <location>
        <begin position="124"/>
        <end position="142"/>
    </location>
</feature>
<feature type="transmembrane region" description="Helical" evidence="1">
    <location>
        <begin position="154"/>
        <end position="172"/>
    </location>
</feature>
<organism evidence="2">
    <name type="scientific">groundwater metagenome</name>
    <dbReference type="NCBI Taxonomy" id="717931"/>
    <lineage>
        <taxon>unclassified sequences</taxon>
        <taxon>metagenomes</taxon>
        <taxon>ecological metagenomes</taxon>
    </lineage>
</organism>
<dbReference type="EMBL" id="CCXY01000313">
    <property type="protein sequence ID" value="CEG13378.1"/>
    <property type="molecule type" value="Genomic_DNA"/>
</dbReference>
<keyword evidence="1" id="KW-0812">Transmembrane</keyword>
<feature type="transmembrane region" description="Helical" evidence="1">
    <location>
        <begin position="95"/>
        <end position="112"/>
    </location>
</feature>
<evidence type="ECO:0000313" key="2">
    <source>
        <dbReference type="EMBL" id="CEG13378.1"/>
    </source>
</evidence>
<feature type="transmembrane region" description="Helical" evidence="1">
    <location>
        <begin position="39"/>
        <end position="65"/>
    </location>
</feature>